<dbReference type="PANTHER" id="PTHR35663:SF1">
    <property type="entry name" value="TESTIS DEVELOPMENT-RELATED PROTEIN"/>
    <property type="match status" value="1"/>
</dbReference>
<organism evidence="3 4">
    <name type="scientific">Scleropages formosus</name>
    <name type="common">Asian bonytongue</name>
    <name type="synonym">Osteoglossum formosum</name>
    <dbReference type="NCBI Taxonomy" id="113540"/>
    <lineage>
        <taxon>Eukaryota</taxon>
        <taxon>Metazoa</taxon>
        <taxon>Chordata</taxon>
        <taxon>Craniata</taxon>
        <taxon>Vertebrata</taxon>
        <taxon>Euteleostomi</taxon>
        <taxon>Actinopterygii</taxon>
        <taxon>Neopterygii</taxon>
        <taxon>Teleostei</taxon>
        <taxon>Osteoglossocephala</taxon>
        <taxon>Osteoglossomorpha</taxon>
        <taxon>Osteoglossiformes</taxon>
        <taxon>Osteoglossidae</taxon>
        <taxon>Scleropages</taxon>
    </lineage>
</organism>
<name>A0A0P7YAL2_SCLFO</name>
<dbReference type="InterPro" id="IPR031399">
    <property type="entry name" value="TDRP"/>
</dbReference>
<feature type="region of interest" description="Disordered" evidence="1">
    <location>
        <begin position="1"/>
        <end position="32"/>
    </location>
</feature>
<keyword evidence="2" id="KW-0812">Transmembrane</keyword>
<protein>
    <submittedName>
        <fullName evidence="3">Uncharacterized protein</fullName>
    </submittedName>
</protein>
<feature type="transmembrane region" description="Helical" evidence="2">
    <location>
        <begin position="188"/>
        <end position="211"/>
    </location>
</feature>
<evidence type="ECO:0000313" key="4">
    <source>
        <dbReference type="Proteomes" id="UP000034805"/>
    </source>
</evidence>
<dbReference type="GO" id="GO:0005829">
    <property type="term" value="C:cytosol"/>
    <property type="evidence" value="ECO:0007669"/>
    <property type="project" value="TreeGrafter"/>
</dbReference>
<gene>
    <name evidence="3" type="ORF">Z043_118709</name>
</gene>
<feature type="non-terminal residue" evidence="3">
    <location>
        <position position="225"/>
    </location>
</feature>
<dbReference type="PANTHER" id="PTHR35663">
    <property type="entry name" value="TESTIS DEVELOPMENT-RELATED PROTEIN-RELATED"/>
    <property type="match status" value="1"/>
</dbReference>
<dbReference type="EMBL" id="JARO02008179">
    <property type="protein sequence ID" value="KPP63061.1"/>
    <property type="molecule type" value="Genomic_DNA"/>
</dbReference>
<feature type="region of interest" description="Disordered" evidence="1">
    <location>
        <begin position="48"/>
        <end position="74"/>
    </location>
</feature>
<evidence type="ECO:0000256" key="2">
    <source>
        <dbReference type="SAM" id="Phobius"/>
    </source>
</evidence>
<keyword evidence="2" id="KW-1133">Transmembrane helix</keyword>
<proteinExistence type="predicted"/>
<reference evidence="3 4" key="1">
    <citation type="submission" date="2015-08" db="EMBL/GenBank/DDBJ databases">
        <title>The genome of the Asian arowana (Scleropages formosus).</title>
        <authorList>
            <person name="Tan M.H."/>
            <person name="Gan H.M."/>
            <person name="Croft L.J."/>
            <person name="Austin C.M."/>
        </authorList>
    </citation>
    <scope>NUCLEOTIDE SEQUENCE [LARGE SCALE GENOMIC DNA]</scope>
    <source>
        <strain evidence="3">Aro1</strain>
    </source>
</reference>
<feature type="compositionally biased region" description="Basic and acidic residues" evidence="1">
    <location>
        <begin position="59"/>
        <end position="70"/>
    </location>
</feature>
<dbReference type="Pfam" id="PF15683">
    <property type="entry name" value="TDRP"/>
    <property type="match status" value="1"/>
</dbReference>
<keyword evidence="2" id="KW-0472">Membrane</keyword>
<sequence>MAYNKDPDGVEEIASPRSKSKENEEIKVKKLKSNRERRDKKLLLADDDEHFLLTGAPTEKGEGSKEEKRSGTYTERGQYLWDSISMSVKQITPSKKAVKVEGWEPPHIREVTGMVDDVTIDAVVRRGTRSSWTGLEEDSSNCANLIETQNPGIRWTSRAKGRLAGMRRRSRGSVSESRMAPLQRSVCWRLSLSFVFTAFMFFVDVFTANLARCGALEGLREPNVT</sequence>
<evidence type="ECO:0000256" key="1">
    <source>
        <dbReference type="SAM" id="MobiDB-lite"/>
    </source>
</evidence>
<evidence type="ECO:0000313" key="3">
    <source>
        <dbReference type="EMBL" id="KPP63061.1"/>
    </source>
</evidence>
<accession>A0A0P7YAL2</accession>
<dbReference type="AlphaFoldDB" id="A0A0P7YAL2"/>
<feature type="compositionally biased region" description="Basic and acidic residues" evidence="1">
    <location>
        <begin position="19"/>
        <end position="32"/>
    </location>
</feature>
<dbReference type="GO" id="GO:0007283">
    <property type="term" value="P:spermatogenesis"/>
    <property type="evidence" value="ECO:0007669"/>
    <property type="project" value="InterPro"/>
</dbReference>
<dbReference type="GO" id="GO:0005634">
    <property type="term" value="C:nucleus"/>
    <property type="evidence" value="ECO:0007669"/>
    <property type="project" value="TreeGrafter"/>
</dbReference>
<dbReference type="Proteomes" id="UP000034805">
    <property type="component" value="Unassembled WGS sequence"/>
</dbReference>
<comment type="caution">
    <text evidence="3">The sequence shown here is derived from an EMBL/GenBank/DDBJ whole genome shotgun (WGS) entry which is preliminary data.</text>
</comment>